<dbReference type="SUPFAM" id="SSF53448">
    <property type="entry name" value="Nucleotide-diphospho-sugar transferases"/>
    <property type="match status" value="1"/>
</dbReference>
<dbReference type="GO" id="GO:0016757">
    <property type="term" value="F:glycosyltransferase activity"/>
    <property type="evidence" value="ECO:0007669"/>
    <property type="project" value="UniProtKB-KW"/>
</dbReference>
<dbReference type="EMBL" id="FWFW01000016">
    <property type="protein sequence ID" value="SLN67851.1"/>
    <property type="molecule type" value="Genomic_DNA"/>
</dbReference>
<gene>
    <name evidence="2" type="primary">epsE_2</name>
    <name evidence="2" type="ORF">PAM7971_03598</name>
</gene>
<proteinExistence type="predicted"/>
<protein>
    <submittedName>
        <fullName evidence="2">Putative glycosyltransferase EpsE</fullName>
        <ecNumber evidence="2">2.4.-.-</ecNumber>
    </submittedName>
</protein>
<dbReference type="Proteomes" id="UP000193307">
    <property type="component" value="Unassembled WGS sequence"/>
</dbReference>
<sequence length="225" mass="24596">MKYSVAIAAYNAHRTLSETLASVLSQTVKPTEIVVVDDGSSDATADIARAASSLVRVIEQDNTGCGKASSRAIRATTCDIVATVDADDLWLPQKIEKQLRMLKKLGSRSFIFAKHRQFQHGSSDMTSGKVRPGITRSDLVFHREIFDEVGDIIDPPGGRGDMVDWLARAREIGIHFHTIDEVLVMRRAIAGSLSSGRDPAKDRGFLAVAHMALQRRKQAAIKDGK</sequence>
<dbReference type="PANTHER" id="PTHR43685:SF11">
    <property type="entry name" value="GLYCOSYLTRANSFERASE TAGX-RELATED"/>
    <property type="match status" value="1"/>
</dbReference>
<name>A0A1Y5TMX4_9RHOB</name>
<dbReference type="InterPro" id="IPR001173">
    <property type="entry name" value="Glyco_trans_2-like"/>
</dbReference>
<keyword evidence="3" id="KW-1185">Reference proteome</keyword>
<evidence type="ECO:0000313" key="2">
    <source>
        <dbReference type="EMBL" id="SLN67851.1"/>
    </source>
</evidence>
<dbReference type="InterPro" id="IPR029044">
    <property type="entry name" value="Nucleotide-diphossugar_trans"/>
</dbReference>
<dbReference type="OrthoDB" id="5291101at2"/>
<evidence type="ECO:0000313" key="3">
    <source>
        <dbReference type="Proteomes" id="UP000193307"/>
    </source>
</evidence>
<dbReference type="CDD" id="cd00761">
    <property type="entry name" value="Glyco_tranf_GTA_type"/>
    <property type="match status" value="1"/>
</dbReference>
<dbReference type="InterPro" id="IPR050834">
    <property type="entry name" value="Glycosyltransf_2"/>
</dbReference>
<keyword evidence="2" id="KW-0808">Transferase</keyword>
<dbReference type="Gene3D" id="3.90.550.10">
    <property type="entry name" value="Spore Coat Polysaccharide Biosynthesis Protein SpsA, Chain A"/>
    <property type="match status" value="1"/>
</dbReference>
<dbReference type="PANTHER" id="PTHR43685">
    <property type="entry name" value="GLYCOSYLTRANSFERASE"/>
    <property type="match status" value="1"/>
</dbReference>
<dbReference type="EC" id="2.4.-.-" evidence="2"/>
<keyword evidence="2" id="KW-0328">Glycosyltransferase</keyword>
<reference evidence="2 3" key="1">
    <citation type="submission" date="2017-03" db="EMBL/GenBank/DDBJ databases">
        <authorList>
            <person name="Afonso C.L."/>
            <person name="Miller P.J."/>
            <person name="Scott M.A."/>
            <person name="Spackman E."/>
            <person name="Goraichik I."/>
            <person name="Dimitrov K.M."/>
            <person name="Suarez D.L."/>
            <person name="Swayne D.E."/>
        </authorList>
    </citation>
    <scope>NUCLEOTIDE SEQUENCE [LARGE SCALE GENOMIC DNA]</scope>
    <source>
        <strain evidence="2 3">CECT 7971</strain>
    </source>
</reference>
<evidence type="ECO:0000259" key="1">
    <source>
        <dbReference type="Pfam" id="PF00535"/>
    </source>
</evidence>
<feature type="domain" description="Glycosyltransferase 2-like" evidence="1">
    <location>
        <begin position="4"/>
        <end position="127"/>
    </location>
</feature>
<dbReference type="Pfam" id="PF00535">
    <property type="entry name" value="Glycos_transf_2"/>
    <property type="match status" value="1"/>
</dbReference>
<dbReference type="RefSeq" id="WP_085850669.1">
    <property type="nucleotide sequence ID" value="NZ_FNZV01000003.1"/>
</dbReference>
<accession>A0A1Y5TMX4</accession>
<dbReference type="STRING" id="658057.SAMN04488032_103283"/>
<dbReference type="AlphaFoldDB" id="A0A1Y5TMX4"/>
<organism evidence="2 3">
    <name type="scientific">Pacificibacter marinus</name>
    <dbReference type="NCBI Taxonomy" id="658057"/>
    <lineage>
        <taxon>Bacteria</taxon>
        <taxon>Pseudomonadati</taxon>
        <taxon>Pseudomonadota</taxon>
        <taxon>Alphaproteobacteria</taxon>
        <taxon>Rhodobacterales</taxon>
        <taxon>Roseobacteraceae</taxon>
        <taxon>Pacificibacter</taxon>
    </lineage>
</organism>